<keyword evidence="6 10" id="KW-0653">Protein transport</keyword>
<evidence type="ECO:0000256" key="2">
    <source>
        <dbReference type="ARBA" id="ARBA00022448"/>
    </source>
</evidence>
<accession>A0A2D3WAI4</accession>
<evidence type="ECO:0000256" key="7">
    <source>
        <dbReference type="ARBA" id="ARBA00022989"/>
    </source>
</evidence>
<comment type="subunit">
    <text evidence="10">Forms a complex with SecF. Part of the essential Sec protein translocation apparatus which comprises SecA, SecYEG and auxiliary proteins SecDF. Other proteins may also be involved.</text>
</comment>
<keyword evidence="7 10" id="KW-1133">Transmembrane helix</keyword>
<evidence type="ECO:0000313" key="14">
    <source>
        <dbReference type="EMBL" id="DAB36090.1"/>
    </source>
</evidence>
<dbReference type="Gene3D" id="3.30.70.3400">
    <property type="match status" value="1"/>
</dbReference>
<dbReference type="EMBL" id="DLUG01000177">
    <property type="protein sequence ID" value="DAB36090.1"/>
    <property type="molecule type" value="Genomic_DNA"/>
</dbReference>
<keyword evidence="4" id="KW-0997">Cell inner membrane</keyword>
<feature type="transmembrane region" description="Helical" evidence="10">
    <location>
        <begin position="407"/>
        <end position="427"/>
    </location>
</feature>
<dbReference type="InterPro" id="IPR055344">
    <property type="entry name" value="SecD_SecF_C_bact"/>
</dbReference>
<reference evidence="14 15" key="1">
    <citation type="journal article" date="2017" name="Front. Microbiol.">
        <title>Comparative Genomic Analysis of the Class Epsilonproteobacteria and Proposed Reclassification to Epsilonbacteraeota (phyl. nov.).</title>
        <authorList>
            <person name="Waite D.W."/>
            <person name="Vanwonterghem I."/>
            <person name="Rinke C."/>
            <person name="Parks D.H."/>
            <person name="Zhang Y."/>
            <person name="Takai K."/>
            <person name="Sievert S.M."/>
            <person name="Simon J."/>
            <person name="Campbell B.J."/>
            <person name="Hanson T.E."/>
            <person name="Woyke T."/>
            <person name="Klotz M.G."/>
            <person name="Hugenholtz P."/>
        </authorList>
    </citation>
    <scope>NUCLEOTIDE SEQUENCE [LARGE SCALE GENOMIC DNA]</scope>
    <source>
        <strain evidence="14">UBA11420</strain>
    </source>
</reference>
<evidence type="ECO:0000256" key="1">
    <source>
        <dbReference type="ARBA" id="ARBA00004651"/>
    </source>
</evidence>
<dbReference type="InterPro" id="IPR054384">
    <property type="entry name" value="SecDF_P1_head"/>
</dbReference>
<feature type="transmembrane region" description="Helical" evidence="10">
    <location>
        <begin position="381"/>
        <end position="401"/>
    </location>
</feature>
<dbReference type="NCBIfam" id="TIGR00916">
    <property type="entry name" value="2A0604s01"/>
    <property type="match status" value="1"/>
</dbReference>
<dbReference type="PANTHER" id="PTHR30081:SF1">
    <property type="entry name" value="PROTEIN TRANSLOCASE SUBUNIT SECD"/>
    <property type="match status" value="1"/>
</dbReference>
<dbReference type="InterPro" id="IPR048631">
    <property type="entry name" value="SecD_1st"/>
</dbReference>
<dbReference type="FunFam" id="3.30.1360.200:FF:000002">
    <property type="entry name" value="Preprotein translocase subunit SecD"/>
    <property type="match status" value="1"/>
</dbReference>
<dbReference type="Proteomes" id="UP000231638">
    <property type="component" value="Unassembled WGS sequence"/>
</dbReference>
<dbReference type="GO" id="GO:0043952">
    <property type="term" value="P:protein transport by the Sec complex"/>
    <property type="evidence" value="ECO:0007669"/>
    <property type="project" value="UniProtKB-UniRule"/>
</dbReference>
<dbReference type="HAMAP" id="MF_01463_B">
    <property type="entry name" value="SecD_B"/>
    <property type="match status" value="1"/>
</dbReference>
<feature type="domain" description="Protein translocase subunit SecDF P1" evidence="12">
    <location>
        <begin position="142"/>
        <end position="203"/>
    </location>
</feature>
<dbReference type="InterPro" id="IPR005791">
    <property type="entry name" value="SecD"/>
</dbReference>
<dbReference type="GO" id="GO:0005886">
    <property type="term" value="C:plasma membrane"/>
    <property type="evidence" value="ECO:0007669"/>
    <property type="project" value="UniProtKB-SubCell"/>
</dbReference>
<gene>
    <name evidence="10 14" type="primary">secD</name>
    <name evidence="14" type="ORF">CFH80_06665</name>
</gene>
<dbReference type="Gene3D" id="3.30.1360.200">
    <property type="match status" value="1"/>
</dbReference>
<evidence type="ECO:0000256" key="6">
    <source>
        <dbReference type="ARBA" id="ARBA00022927"/>
    </source>
</evidence>
<evidence type="ECO:0000259" key="12">
    <source>
        <dbReference type="Pfam" id="PF21760"/>
    </source>
</evidence>
<keyword evidence="2 10" id="KW-0813">Transport</keyword>
<comment type="caution">
    <text evidence="14">The sequence shown here is derived from an EMBL/GenBank/DDBJ whole genome shotgun (WGS) entry which is preliminary data.</text>
</comment>
<dbReference type="GO" id="GO:0065002">
    <property type="term" value="P:intracellular protein transmembrane transport"/>
    <property type="evidence" value="ECO:0007669"/>
    <property type="project" value="UniProtKB-UniRule"/>
</dbReference>
<evidence type="ECO:0000256" key="9">
    <source>
        <dbReference type="ARBA" id="ARBA00023136"/>
    </source>
</evidence>
<dbReference type="PANTHER" id="PTHR30081">
    <property type="entry name" value="PROTEIN-EXPORT MEMBRANE PROTEIN SEC"/>
    <property type="match status" value="1"/>
</dbReference>
<evidence type="ECO:0000256" key="10">
    <source>
        <dbReference type="HAMAP-Rule" id="MF_01463"/>
    </source>
</evidence>
<feature type="domain" description="SecDF P1 head subdomain" evidence="13">
    <location>
        <begin position="231"/>
        <end position="335"/>
    </location>
</feature>
<dbReference type="Pfam" id="PF21760">
    <property type="entry name" value="SecD_1st"/>
    <property type="match status" value="1"/>
</dbReference>
<keyword evidence="9 10" id="KW-0472">Membrane</keyword>
<feature type="transmembrane region" description="Helical" evidence="10">
    <location>
        <begin position="480"/>
        <end position="504"/>
    </location>
</feature>
<evidence type="ECO:0000256" key="8">
    <source>
        <dbReference type="ARBA" id="ARBA00023010"/>
    </source>
</evidence>
<dbReference type="AlphaFoldDB" id="A0A2D3WAI4"/>
<dbReference type="GO" id="GO:0015450">
    <property type="term" value="F:protein-transporting ATPase activity"/>
    <property type="evidence" value="ECO:0007669"/>
    <property type="project" value="InterPro"/>
</dbReference>
<sequence>MNNTGKFNYRLVIFLIAIIFGVGMSMPTFLQTQKGAKVSLGLDLQGGLHMVLGVKTDEAIKSKVKSIASSVKFFAQSSDIIIDDLRAIEETISFSLLDKDEEKKIDEMLKTISGLQVNKEALRYTLTLSDKEKDLIKEYALSQAVETIRNRLDQFGLAEPNVAKQGSDKILVELPGVKNAEDEQRARELIAKAAHLQLMAVDEKKQDRSATMSPTEAEQYGDIILSDAKSDHIRYILKEIPILDGSMLTDAKVGFDQMQQPVINFTLNSEGAKIFGDFTAGNVGNRLAIVLDNKVYSAPNIRERIGGGSGQISGGFSVKEAHDVAIALRSGALLAPVTLLEKRSVGPSLGADSIQASLLALISGFLLVSGFMLFYYRLAGVIANMALIVNLFLLISIMALFGATLTLPGMAGIVLTIGMAVDANVIINERIRELLRQGVSMKQAIEHGYENAMSAILDSNLTSIITSVLLYVYGTGPIKGFAISTAIGISVSMLTAILGTHGIYDFFMPRIEKSKNIHMWFGMKRSH</sequence>
<feature type="domain" description="Protein export membrane protein SecD/SecF C-terminal" evidence="11">
    <location>
        <begin position="340"/>
        <end position="503"/>
    </location>
</feature>
<name>A0A2D3WAI4_9BACT</name>
<dbReference type="Pfam" id="PF02355">
    <property type="entry name" value="SecD_SecF_C"/>
    <property type="match status" value="1"/>
</dbReference>
<evidence type="ECO:0000256" key="4">
    <source>
        <dbReference type="ARBA" id="ARBA00022519"/>
    </source>
</evidence>
<evidence type="ECO:0000256" key="3">
    <source>
        <dbReference type="ARBA" id="ARBA00022475"/>
    </source>
</evidence>
<feature type="transmembrane region" description="Helical" evidence="10">
    <location>
        <begin position="448"/>
        <end position="474"/>
    </location>
</feature>
<evidence type="ECO:0000259" key="13">
    <source>
        <dbReference type="Pfam" id="PF22599"/>
    </source>
</evidence>
<evidence type="ECO:0000313" key="15">
    <source>
        <dbReference type="Proteomes" id="UP000231638"/>
    </source>
</evidence>
<dbReference type="STRING" id="366522.GCA_001548055_00842"/>
<dbReference type="InterPro" id="IPR022813">
    <property type="entry name" value="SecD/SecF_arch_bac"/>
</dbReference>
<feature type="transmembrane region" description="Helical" evidence="10">
    <location>
        <begin position="354"/>
        <end position="374"/>
    </location>
</feature>
<organism evidence="14 15">
    <name type="scientific">Sulfurospirillum cavolei</name>
    <dbReference type="NCBI Taxonomy" id="366522"/>
    <lineage>
        <taxon>Bacteria</taxon>
        <taxon>Pseudomonadati</taxon>
        <taxon>Campylobacterota</taxon>
        <taxon>Epsilonproteobacteria</taxon>
        <taxon>Campylobacterales</taxon>
        <taxon>Sulfurospirillaceae</taxon>
        <taxon>Sulfurospirillum</taxon>
    </lineage>
</organism>
<dbReference type="SUPFAM" id="SSF82866">
    <property type="entry name" value="Multidrug efflux transporter AcrB transmembrane domain"/>
    <property type="match status" value="1"/>
</dbReference>
<dbReference type="Gene3D" id="1.20.1640.10">
    <property type="entry name" value="Multidrug efflux transporter AcrB transmembrane domain"/>
    <property type="match status" value="1"/>
</dbReference>
<proteinExistence type="inferred from homology"/>
<comment type="similarity">
    <text evidence="10">Belongs to the SecD/SecF family. SecD subfamily.</text>
</comment>
<dbReference type="Pfam" id="PF22599">
    <property type="entry name" value="SecDF_P1_head"/>
    <property type="match status" value="1"/>
</dbReference>
<dbReference type="FunFam" id="1.20.1640.10:FF:000004">
    <property type="entry name" value="Protein translocase subunit SecD"/>
    <property type="match status" value="1"/>
</dbReference>
<comment type="function">
    <text evidence="10">Part of the Sec protein translocase complex. Interacts with the SecYEG preprotein conducting channel. SecDF uses the proton motive force (PMF) to complete protein translocation after the ATP-dependent function of SecA.</text>
</comment>
<keyword evidence="8 10" id="KW-0811">Translocation</keyword>
<evidence type="ECO:0000256" key="5">
    <source>
        <dbReference type="ARBA" id="ARBA00022692"/>
    </source>
</evidence>
<protein>
    <recommendedName>
        <fullName evidence="10">Protein translocase subunit SecD</fullName>
    </recommendedName>
</protein>
<dbReference type="NCBIfam" id="TIGR01129">
    <property type="entry name" value="secD"/>
    <property type="match status" value="1"/>
</dbReference>
<keyword evidence="3 10" id="KW-1003">Cell membrane</keyword>
<feature type="transmembrane region" description="Helical" evidence="10">
    <location>
        <begin position="12"/>
        <end position="30"/>
    </location>
</feature>
<dbReference type="InterPro" id="IPR048634">
    <property type="entry name" value="SecD_SecF_C"/>
</dbReference>
<keyword evidence="5 10" id="KW-0812">Transmembrane</keyword>
<evidence type="ECO:0000259" key="11">
    <source>
        <dbReference type="Pfam" id="PF02355"/>
    </source>
</evidence>
<comment type="subcellular location">
    <subcellularLocation>
        <location evidence="1 10">Cell membrane</location>
        <topology evidence="1 10">Multi-pass membrane protein</topology>
    </subcellularLocation>
</comment>
<dbReference type="GO" id="GO:0006605">
    <property type="term" value="P:protein targeting"/>
    <property type="evidence" value="ECO:0007669"/>
    <property type="project" value="UniProtKB-UniRule"/>
</dbReference>